<feature type="domain" description="Major facilitator superfamily (MFS) profile" evidence="5">
    <location>
        <begin position="1"/>
        <end position="358"/>
    </location>
</feature>
<feature type="transmembrane region" description="Helical" evidence="4">
    <location>
        <begin position="244"/>
        <end position="264"/>
    </location>
</feature>
<keyword evidence="1 4" id="KW-0812">Transmembrane</keyword>
<evidence type="ECO:0000256" key="4">
    <source>
        <dbReference type="SAM" id="Phobius"/>
    </source>
</evidence>
<evidence type="ECO:0000256" key="3">
    <source>
        <dbReference type="ARBA" id="ARBA00023136"/>
    </source>
</evidence>
<keyword evidence="7" id="KW-1185">Reference proteome</keyword>
<dbReference type="EMBL" id="BMLP01000012">
    <property type="protein sequence ID" value="GGO38335.1"/>
    <property type="molecule type" value="Genomic_DNA"/>
</dbReference>
<evidence type="ECO:0000313" key="6">
    <source>
        <dbReference type="EMBL" id="GGO38335.1"/>
    </source>
</evidence>
<reference evidence="6 7" key="1">
    <citation type="journal article" date="2014" name="Int. J. Syst. Evol. Microbiol.">
        <title>Complete genome sequence of Corynebacterium casei LMG S-19264T (=DSM 44701T), isolated from a smear-ripened cheese.</title>
        <authorList>
            <consortium name="US DOE Joint Genome Institute (JGI-PGF)"/>
            <person name="Walter F."/>
            <person name="Albersmeier A."/>
            <person name="Kalinowski J."/>
            <person name="Ruckert C."/>
        </authorList>
    </citation>
    <scope>NUCLEOTIDE SEQUENCE [LARGE SCALE GENOMIC DNA]</scope>
    <source>
        <strain evidence="6 7">CGMCC 1.7029</strain>
    </source>
</reference>
<feature type="transmembrane region" description="Helical" evidence="4">
    <location>
        <begin position="136"/>
        <end position="157"/>
    </location>
</feature>
<evidence type="ECO:0000259" key="5">
    <source>
        <dbReference type="PROSITE" id="PS50850"/>
    </source>
</evidence>
<evidence type="ECO:0000256" key="1">
    <source>
        <dbReference type="ARBA" id="ARBA00022692"/>
    </source>
</evidence>
<evidence type="ECO:0000313" key="7">
    <source>
        <dbReference type="Proteomes" id="UP000598196"/>
    </source>
</evidence>
<organism evidence="6 7">
    <name type="scientific">Gemmobacter aquaticus</name>
    <dbReference type="NCBI Taxonomy" id="490185"/>
    <lineage>
        <taxon>Bacteria</taxon>
        <taxon>Pseudomonadati</taxon>
        <taxon>Pseudomonadota</taxon>
        <taxon>Alphaproteobacteria</taxon>
        <taxon>Rhodobacterales</taxon>
        <taxon>Paracoccaceae</taxon>
        <taxon>Gemmobacter</taxon>
    </lineage>
</organism>
<dbReference type="InterPro" id="IPR020846">
    <property type="entry name" value="MFS_dom"/>
</dbReference>
<keyword evidence="3 4" id="KW-0472">Membrane</keyword>
<dbReference type="GO" id="GO:0022857">
    <property type="term" value="F:transmembrane transporter activity"/>
    <property type="evidence" value="ECO:0007669"/>
    <property type="project" value="InterPro"/>
</dbReference>
<dbReference type="SUPFAM" id="SSF103473">
    <property type="entry name" value="MFS general substrate transporter"/>
    <property type="match status" value="1"/>
</dbReference>
<keyword evidence="2 4" id="KW-1133">Transmembrane helix</keyword>
<dbReference type="Proteomes" id="UP000598196">
    <property type="component" value="Unassembled WGS sequence"/>
</dbReference>
<feature type="transmembrane region" description="Helical" evidence="4">
    <location>
        <begin position="270"/>
        <end position="289"/>
    </location>
</feature>
<comment type="caution">
    <text evidence="6">The sequence shown here is derived from an EMBL/GenBank/DDBJ whole genome shotgun (WGS) entry which is preliminary data.</text>
</comment>
<gene>
    <name evidence="6" type="ORF">GCM10010991_35470</name>
</gene>
<feature type="transmembrane region" description="Helical" evidence="4">
    <location>
        <begin position="178"/>
        <end position="202"/>
    </location>
</feature>
<dbReference type="PANTHER" id="PTHR23546:SF1">
    <property type="entry name" value="MEMBRANE PROTEIN"/>
    <property type="match status" value="1"/>
</dbReference>
<sequence length="360" mass="36344">MVGLDETAAGLILGAGSLAAVVAAPTFGYASERWGRRKMMLLAMLPLIAGAFIMAALFAKPEMAAGPTLLVSLVLARALQTGGGTGMIPLTQALAADKTTQDQRARGMAIVGAALSAGTVAGSLLLWATGRLGAEIGLAALSAGGLVSLIGIATCLSDPPRSAPLQIPAPTLRCLRRTWPYLGVTFLGLTAYLTVVPVIGLRLIDALGFEPGDAASTAGIVMTLSSAAMVLSQAQVALFGARRFGMILTLGCVAGGVALGSLALAGSLPALVLAMGCTGVFLGQVAPVNHAALSLAAPPDSQGRVAGLNSFLRSLAMVIGPLLGFSLYQAGPHLPFVVAMLCLFIAALLPLARYPLHALT</sequence>
<protein>
    <recommendedName>
        <fullName evidence="5">Major facilitator superfamily (MFS) profile domain-containing protein</fullName>
    </recommendedName>
</protein>
<dbReference type="Gene3D" id="1.20.1250.20">
    <property type="entry name" value="MFS general substrate transporter like domains"/>
    <property type="match status" value="1"/>
</dbReference>
<dbReference type="PANTHER" id="PTHR23546">
    <property type="entry name" value="TRANSPORT PROTEIN"/>
    <property type="match status" value="1"/>
</dbReference>
<accession>A0A917YQK3</accession>
<feature type="transmembrane region" description="Helical" evidence="4">
    <location>
        <begin position="334"/>
        <end position="352"/>
    </location>
</feature>
<name>A0A917YQK3_9RHOB</name>
<dbReference type="PROSITE" id="PS50850">
    <property type="entry name" value="MFS"/>
    <property type="match status" value="1"/>
</dbReference>
<dbReference type="AlphaFoldDB" id="A0A917YQK3"/>
<dbReference type="InterPro" id="IPR036259">
    <property type="entry name" value="MFS_trans_sf"/>
</dbReference>
<dbReference type="InterPro" id="IPR011701">
    <property type="entry name" value="MFS"/>
</dbReference>
<dbReference type="Pfam" id="PF07690">
    <property type="entry name" value="MFS_1"/>
    <property type="match status" value="1"/>
</dbReference>
<evidence type="ECO:0000256" key="2">
    <source>
        <dbReference type="ARBA" id="ARBA00022989"/>
    </source>
</evidence>
<feature type="transmembrane region" description="Helical" evidence="4">
    <location>
        <begin position="310"/>
        <end position="328"/>
    </location>
</feature>
<feature type="transmembrane region" description="Helical" evidence="4">
    <location>
        <begin position="39"/>
        <end position="59"/>
    </location>
</feature>
<feature type="transmembrane region" description="Helical" evidence="4">
    <location>
        <begin position="214"/>
        <end position="232"/>
    </location>
</feature>
<proteinExistence type="predicted"/>
<feature type="transmembrane region" description="Helical" evidence="4">
    <location>
        <begin position="108"/>
        <end position="130"/>
    </location>
</feature>